<gene>
    <name evidence="2" type="ORF">HF325_000152</name>
</gene>
<evidence type="ECO:0000256" key="1">
    <source>
        <dbReference type="SAM" id="Phobius"/>
    </source>
</evidence>
<keyword evidence="1" id="KW-0472">Membrane</keyword>
<dbReference type="EMBL" id="JACBPP010000001">
    <property type="protein sequence ID" value="KAF8004695.1"/>
    <property type="molecule type" value="Genomic_DNA"/>
</dbReference>
<organism evidence="2 3">
    <name type="scientific">Metschnikowia pulcherrima</name>
    <dbReference type="NCBI Taxonomy" id="27326"/>
    <lineage>
        <taxon>Eukaryota</taxon>
        <taxon>Fungi</taxon>
        <taxon>Dikarya</taxon>
        <taxon>Ascomycota</taxon>
        <taxon>Saccharomycotina</taxon>
        <taxon>Pichiomycetes</taxon>
        <taxon>Metschnikowiaceae</taxon>
        <taxon>Metschnikowia</taxon>
    </lineage>
</organism>
<sequence length="64" mass="7277">MSRKSYGSSCEQLTSELPDREKEPLLNLTLFWRLAANYLTGVLVFVILYGGIYWALKNSAHLAK</sequence>
<reference evidence="2" key="1">
    <citation type="submission" date="2020-10" db="EMBL/GenBank/DDBJ databases">
        <title>The Whole-Genome Sequence of Metschnikowia persimmonesis, a Novel Endophytic Yeast Species Isolated from Medicinal Plant Diospyros kaki Thumb.</title>
        <authorList>
            <person name="Rahmat E."/>
            <person name="Kang Y."/>
        </authorList>
    </citation>
    <scope>NUCLEOTIDE SEQUENCE</scope>
    <source>
        <strain evidence="2">KIOM G15050</strain>
    </source>
</reference>
<proteinExistence type="predicted"/>
<accession>A0A8H7LEI7</accession>
<evidence type="ECO:0000313" key="2">
    <source>
        <dbReference type="EMBL" id="KAF8004695.1"/>
    </source>
</evidence>
<name>A0A8H7LEI7_9ASCO</name>
<keyword evidence="3" id="KW-1185">Reference proteome</keyword>
<dbReference type="Proteomes" id="UP000649328">
    <property type="component" value="Unassembled WGS sequence"/>
</dbReference>
<keyword evidence="1" id="KW-0812">Transmembrane</keyword>
<comment type="caution">
    <text evidence="2">The sequence shown here is derived from an EMBL/GenBank/DDBJ whole genome shotgun (WGS) entry which is preliminary data.</text>
</comment>
<keyword evidence="1" id="KW-1133">Transmembrane helix</keyword>
<dbReference type="AlphaFoldDB" id="A0A8H7LEI7"/>
<evidence type="ECO:0000313" key="3">
    <source>
        <dbReference type="Proteomes" id="UP000649328"/>
    </source>
</evidence>
<protein>
    <submittedName>
        <fullName evidence="2">Uncharacterized protein</fullName>
    </submittedName>
</protein>
<feature type="transmembrane region" description="Helical" evidence="1">
    <location>
        <begin position="35"/>
        <end position="56"/>
    </location>
</feature>